<gene>
    <name evidence="3" type="primary">wclH</name>
</gene>
<dbReference type="InterPro" id="IPR050194">
    <property type="entry name" value="Glycosyltransferase_grp1"/>
</dbReference>
<evidence type="ECO:0000256" key="1">
    <source>
        <dbReference type="SAM" id="Phobius"/>
    </source>
</evidence>
<name>A0A0P0YSC6_9ENTR</name>
<feature type="domain" description="Glycosyl transferase family 1" evidence="2">
    <location>
        <begin position="183"/>
        <end position="324"/>
    </location>
</feature>
<feature type="transmembrane region" description="Helical" evidence="1">
    <location>
        <begin position="59"/>
        <end position="84"/>
    </location>
</feature>
<evidence type="ECO:0000313" key="3">
    <source>
        <dbReference type="EMBL" id="BAT24246.1"/>
    </source>
</evidence>
<dbReference type="Gene3D" id="3.40.50.2000">
    <property type="entry name" value="Glycogen Phosphorylase B"/>
    <property type="match status" value="2"/>
</dbReference>
<sequence length="362" mass="41930">MSDKITIFHEYGEPYHYIGLARLTSNKEIIYREFSTLRLIHKALKKKNCQGLYKAIKDFLYFVLCFLFPVVLKNKIIVIGIAPLDYRVIFFNRVLKYSHVIYHTSWTDWSGNFYPKKNKFFKNKIKNAWFYFFNFRVKHIAAVTDIVKDSISSNWALPREKITTVYHAFDGNVFNLDNAMPIEERNGITFVGRLVQNKGIGNLLEIAKNNPTHSFTIVGEGELADMIVNSKLNNISYAGYISSKIELANIFKRNKYIFLPSIKNENWEELFGMVLPEAMACGCIPVCTDHSGPKIILGHTKLQRLIFKENEFNEAVNSVLEMSNEDSILLFDEAVKVSQHFEAKIISERWKKILCNINQLPN</sequence>
<dbReference type="PANTHER" id="PTHR45947">
    <property type="entry name" value="SULFOQUINOVOSYL TRANSFERASE SQD2"/>
    <property type="match status" value="1"/>
</dbReference>
<reference evidence="3" key="1">
    <citation type="submission" date="2014-04" db="EMBL/GenBank/DDBJ databases">
        <authorList>
            <person name="Harrison E."/>
        </authorList>
    </citation>
    <scope>NUCLEOTIDE SEQUENCE</scope>
    <source>
        <strain evidence="3">264</strain>
    </source>
</reference>
<evidence type="ECO:0000259" key="2">
    <source>
        <dbReference type="Pfam" id="PF00534"/>
    </source>
</evidence>
<dbReference type="AlphaFoldDB" id="A0A0P0YSC6"/>
<dbReference type="EMBL" id="AB924603">
    <property type="protein sequence ID" value="BAT24246.1"/>
    <property type="molecule type" value="Genomic_DNA"/>
</dbReference>
<accession>A0A0P0YSC6</accession>
<dbReference type="Pfam" id="PF00534">
    <property type="entry name" value="Glycos_transf_1"/>
    <property type="match status" value="1"/>
</dbReference>
<dbReference type="GO" id="GO:0016757">
    <property type="term" value="F:glycosyltransferase activity"/>
    <property type="evidence" value="ECO:0007669"/>
    <property type="project" value="InterPro"/>
</dbReference>
<keyword evidence="1" id="KW-1133">Transmembrane helix</keyword>
<dbReference type="SUPFAM" id="SSF53756">
    <property type="entry name" value="UDP-Glycosyltransferase/glycogen phosphorylase"/>
    <property type="match status" value="1"/>
</dbReference>
<protein>
    <submittedName>
        <fullName evidence="3">Glycosyl transferase</fullName>
    </submittedName>
</protein>
<proteinExistence type="predicted"/>
<keyword evidence="3" id="KW-0808">Transferase</keyword>
<organism evidence="3">
    <name type="scientific">Klebsiella sp. 264(1)</name>
    <dbReference type="NCBI Taxonomy" id="1497835"/>
    <lineage>
        <taxon>Bacteria</taxon>
        <taxon>Pseudomonadati</taxon>
        <taxon>Pseudomonadota</taxon>
        <taxon>Gammaproteobacteria</taxon>
        <taxon>Enterobacterales</taxon>
        <taxon>Enterobacteriaceae</taxon>
        <taxon>Klebsiella/Raoultella group</taxon>
        <taxon>Klebsiella</taxon>
    </lineage>
</organism>
<reference evidence="3" key="2">
    <citation type="journal article" date="2015" name="Sci. Rep.">
        <title>Genetic analysis of capsular polysaccharide synthesis gene clusters in 79 capsular types of Klebsiella spp.</title>
        <authorList>
            <person name="Pan Y.J."/>
            <person name="Lin T.L."/>
            <person name="Chen C.T."/>
            <person name="Chen Y.Y."/>
            <person name="Hsieh P.F."/>
            <person name="Hsu C.R."/>
            <person name="Wu M.C."/>
            <person name="Wang J.T."/>
        </authorList>
    </citation>
    <scope>NUCLEOTIDE SEQUENCE</scope>
    <source>
        <strain evidence="3">264</strain>
    </source>
</reference>
<keyword evidence="1" id="KW-0812">Transmembrane</keyword>
<dbReference type="InterPro" id="IPR001296">
    <property type="entry name" value="Glyco_trans_1"/>
</dbReference>
<dbReference type="PANTHER" id="PTHR45947:SF3">
    <property type="entry name" value="SULFOQUINOVOSYL TRANSFERASE SQD2"/>
    <property type="match status" value="1"/>
</dbReference>
<keyword evidence="1" id="KW-0472">Membrane</keyword>